<evidence type="ECO:0000259" key="1">
    <source>
        <dbReference type="Pfam" id="PF09851"/>
    </source>
</evidence>
<feature type="domain" description="SHOCT" evidence="1">
    <location>
        <begin position="6"/>
        <end position="25"/>
    </location>
</feature>
<accession>A0A4R5CDE2</accession>
<evidence type="ECO:0000313" key="3">
    <source>
        <dbReference type="Proteomes" id="UP000295479"/>
    </source>
</evidence>
<organism evidence="2 3">
    <name type="scientific">Flavobacterium cellulosilyticum</name>
    <dbReference type="NCBI Taxonomy" id="2541731"/>
    <lineage>
        <taxon>Bacteria</taxon>
        <taxon>Pseudomonadati</taxon>
        <taxon>Bacteroidota</taxon>
        <taxon>Flavobacteriia</taxon>
        <taxon>Flavobacteriales</taxon>
        <taxon>Flavobacteriaceae</taxon>
        <taxon>Flavobacterium</taxon>
    </lineage>
</organism>
<keyword evidence="3" id="KW-1185">Reference proteome</keyword>
<reference evidence="2 3" key="1">
    <citation type="submission" date="2019-03" db="EMBL/GenBank/DDBJ databases">
        <title>Flavobacterium AR-3-4 sp. nov. isolated from arctic soil.</title>
        <authorList>
            <person name="Chaudhary D.K."/>
        </authorList>
    </citation>
    <scope>NUCLEOTIDE SEQUENCE [LARGE SCALE GENOMIC DNA]</scope>
    <source>
        <strain evidence="2 3">AR-3-4</strain>
    </source>
</reference>
<evidence type="ECO:0000313" key="2">
    <source>
        <dbReference type="EMBL" id="TDD98058.1"/>
    </source>
</evidence>
<name>A0A4R5CDE2_9FLAO</name>
<dbReference type="InterPro" id="IPR018649">
    <property type="entry name" value="SHOCT"/>
</dbReference>
<proteinExistence type="predicted"/>
<dbReference type="RefSeq" id="WP_132004013.1">
    <property type="nucleotide sequence ID" value="NZ_SMFK01000003.1"/>
</dbReference>
<dbReference type="AlphaFoldDB" id="A0A4R5CDE2"/>
<dbReference type="EMBL" id="SMFK01000003">
    <property type="protein sequence ID" value="TDD98058.1"/>
    <property type="molecule type" value="Genomic_DNA"/>
</dbReference>
<protein>
    <submittedName>
        <fullName evidence="2">SHOCT domain-containing protein</fullName>
    </submittedName>
</protein>
<sequence length="28" mass="3458">MTYRNFKRRYASGEITKEQFEDMKNNIS</sequence>
<dbReference type="Proteomes" id="UP000295479">
    <property type="component" value="Unassembled WGS sequence"/>
</dbReference>
<dbReference type="Pfam" id="PF09851">
    <property type="entry name" value="SHOCT"/>
    <property type="match status" value="1"/>
</dbReference>
<gene>
    <name evidence="2" type="ORF">E0F76_07325</name>
</gene>
<comment type="caution">
    <text evidence="2">The sequence shown here is derived from an EMBL/GenBank/DDBJ whole genome shotgun (WGS) entry which is preliminary data.</text>
</comment>